<protein>
    <submittedName>
        <fullName evidence="1">CD1375 family protein</fullName>
    </submittedName>
</protein>
<dbReference type="RefSeq" id="WP_181022758.1">
    <property type="nucleotide sequence ID" value="NZ_JANSGW010000016.1"/>
</dbReference>
<dbReference type="AlphaFoldDB" id="A0AAP3DG87"/>
<organism evidence="1 2">
    <name type="scientific">Brevibacillus laterosporus</name>
    <name type="common">Bacillus laterosporus</name>
    <dbReference type="NCBI Taxonomy" id="1465"/>
    <lineage>
        <taxon>Bacteria</taxon>
        <taxon>Bacillati</taxon>
        <taxon>Bacillota</taxon>
        <taxon>Bacilli</taxon>
        <taxon>Bacillales</taxon>
        <taxon>Paenibacillaceae</taxon>
        <taxon>Brevibacillus</taxon>
    </lineage>
</organism>
<dbReference type="Proteomes" id="UP001077662">
    <property type="component" value="Unassembled WGS sequence"/>
</dbReference>
<dbReference type="NCBIfam" id="NF040910">
    <property type="entry name" value="CD1375_fam"/>
    <property type="match status" value="1"/>
</dbReference>
<gene>
    <name evidence="1" type="ORF">O0554_13305</name>
</gene>
<dbReference type="InterPro" id="IPR047907">
    <property type="entry name" value="CD1375-like"/>
</dbReference>
<sequence length="50" mass="5801">MVKQYMIPVYAFLVKSGEWAIEPVENVKKILPEAYRMPVAEFLADQSNKK</sequence>
<name>A0AAP3DG87_BRELA</name>
<accession>A0AAP3DG87</accession>
<evidence type="ECO:0000313" key="2">
    <source>
        <dbReference type="Proteomes" id="UP001077662"/>
    </source>
</evidence>
<reference evidence="1" key="1">
    <citation type="submission" date="2022-09" db="EMBL/GenBank/DDBJ databases">
        <title>Genome analysis and characterization of larvicidal activity of Brevibacillus strains.</title>
        <authorList>
            <person name="Patrusheva E.V."/>
            <person name="Izotova A.O."/>
            <person name="Toshchakov S.V."/>
            <person name="Sineoky S.P."/>
        </authorList>
    </citation>
    <scope>NUCLEOTIDE SEQUENCE</scope>
    <source>
        <strain evidence="1">VKPM_B-13247</strain>
    </source>
</reference>
<evidence type="ECO:0000313" key="1">
    <source>
        <dbReference type="EMBL" id="MCZ0807879.1"/>
    </source>
</evidence>
<comment type="caution">
    <text evidence="1">The sequence shown here is derived from an EMBL/GenBank/DDBJ whole genome shotgun (WGS) entry which is preliminary data.</text>
</comment>
<dbReference type="EMBL" id="JAPTNE010000016">
    <property type="protein sequence ID" value="MCZ0807879.1"/>
    <property type="molecule type" value="Genomic_DNA"/>
</dbReference>
<proteinExistence type="predicted"/>